<comment type="caution">
    <text evidence="1">The sequence shown here is derived from an EMBL/GenBank/DDBJ whole genome shotgun (WGS) entry which is preliminary data.</text>
</comment>
<dbReference type="Proteomes" id="UP001221757">
    <property type="component" value="Unassembled WGS sequence"/>
</dbReference>
<proteinExistence type="predicted"/>
<keyword evidence="2" id="KW-1185">Reference proteome</keyword>
<evidence type="ECO:0000313" key="2">
    <source>
        <dbReference type="Proteomes" id="UP001221757"/>
    </source>
</evidence>
<name>A0AAD7B5N4_MYCRO</name>
<evidence type="ECO:0000313" key="1">
    <source>
        <dbReference type="EMBL" id="KAJ7611461.1"/>
    </source>
</evidence>
<accession>A0AAD7B5N4</accession>
<dbReference type="AlphaFoldDB" id="A0AAD7B5N4"/>
<dbReference type="InterPro" id="IPR041078">
    <property type="entry name" value="Plavaka"/>
</dbReference>
<dbReference type="EMBL" id="JARKIE010000973">
    <property type="protein sequence ID" value="KAJ7611461.1"/>
    <property type="molecule type" value="Genomic_DNA"/>
</dbReference>
<reference evidence="1" key="1">
    <citation type="submission" date="2023-03" db="EMBL/GenBank/DDBJ databases">
        <title>Massive genome expansion in bonnet fungi (Mycena s.s.) driven by repeated elements and novel gene families across ecological guilds.</title>
        <authorList>
            <consortium name="Lawrence Berkeley National Laboratory"/>
            <person name="Harder C.B."/>
            <person name="Miyauchi S."/>
            <person name="Viragh M."/>
            <person name="Kuo A."/>
            <person name="Thoen E."/>
            <person name="Andreopoulos B."/>
            <person name="Lu D."/>
            <person name="Skrede I."/>
            <person name="Drula E."/>
            <person name="Henrissat B."/>
            <person name="Morin E."/>
            <person name="Kohler A."/>
            <person name="Barry K."/>
            <person name="LaButti K."/>
            <person name="Morin E."/>
            <person name="Salamov A."/>
            <person name="Lipzen A."/>
            <person name="Mereny Z."/>
            <person name="Hegedus B."/>
            <person name="Baldrian P."/>
            <person name="Stursova M."/>
            <person name="Weitz H."/>
            <person name="Taylor A."/>
            <person name="Grigoriev I.V."/>
            <person name="Nagy L.G."/>
            <person name="Martin F."/>
            <person name="Kauserud H."/>
        </authorList>
    </citation>
    <scope>NUCLEOTIDE SEQUENCE</scope>
    <source>
        <strain evidence="1">CBHHK067</strain>
    </source>
</reference>
<gene>
    <name evidence="1" type="ORF">B0H17DRAFT_966994</name>
</gene>
<organism evidence="1 2">
    <name type="scientific">Mycena rosella</name>
    <name type="common">Pink bonnet</name>
    <name type="synonym">Agaricus rosellus</name>
    <dbReference type="NCBI Taxonomy" id="1033263"/>
    <lineage>
        <taxon>Eukaryota</taxon>
        <taxon>Fungi</taxon>
        <taxon>Dikarya</taxon>
        <taxon>Basidiomycota</taxon>
        <taxon>Agaricomycotina</taxon>
        <taxon>Agaricomycetes</taxon>
        <taxon>Agaricomycetidae</taxon>
        <taxon>Agaricales</taxon>
        <taxon>Marasmiineae</taxon>
        <taxon>Mycenaceae</taxon>
        <taxon>Mycena</taxon>
    </lineage>
</organism>
<dbReference type="Pfam" id="PF18759">
    <property type="entry name" value="Plavaka"/>
    <property type="match status" value="1"/>
</dbReference>
<feature type="non-terminal residue" evidence="1">
    <location>
        <position position="215"/>
    </location>
</feature>
<sequence>LPDNFHDFFTEITGSGPTAEILAHCRRELMHGVWAKIFDGDFMEAYEHGIVLECQDGISRRFFPRVFTYSADYPEKVLLACIRNLGKCPCPRCTITKDKITGLGTKNDMNARIKLERTDHPTYQRHVDDARNWVYQEGNGVKSAGVERMLEPESLVPTKNTFSERFSKFGFNFYKMLVPDFLHEVELGVFKSLFSHLIRILISHGESAVQTLNAR</sequence>
<protein>
    <submittedName>
        <fullName evidence="1">Uncharacterized protein</fullName>
    </submittedName>
</protein>